<gene>
    <name evidence="1" type="ORF">DMA12_18215</name>
</gene>
<protein>
    <submittedName>
        <fullName evidence="1">Acyl carrier protein</fullName>
    </submittedName>
</protein>
<comment type="caution">
    <text evidence="1">The sequence shown here is derived from an EMBL/GenBank/DDBJ whole genome shotgun (WGS) entry which is preliminary data.</text>
</comment>
<evidence type="ECO:0000313" key="1">
    <source>
        <dbReference type="EMBL" id="RSM43810.1"/>
    </source>
</evidence>
<accession>A0A428WLA9</accession>
<dbReference type="OrthoDB" id="3192566at2"/>
<keyword evidence="2" id="KW-1185">Reference proteome</keyword>
<dbReference type="AlphaFoldDB" id="A0A428WLA9"/>
<name>A0A428WLA9_AMYBA</name>
<dbReference type="EMBL" id="QHHU01000023">
    <property type="protein sequence ID" value="RSM43810.1"/>
    <property type="molecule type" value="Genomic_DNA"/>
</dbReference>
<dbReference type="SUPFAM" id="SSF47336">
    <property type="entry name" value="ACP-like"/>
    <property type="match status" value="1"/>
</dbReference>
<dbReference type="RefSeq" id="WP_020638870.1">
    <property type="nucleotide sequence ID" value="NZ_QHHU01000023.1"/>
</dbReference>
<proteinExistence type="predicted"/>
<organism evidence="1 2">
    <name type="scientific">Amycolatopsis balhimycina DSM 5908</name>
    <dbReference type="NCBI Taxonomy" id="1081091"/>
    <lineage>
        <taxon>Bacteria</taxon>
        <taxon>Bacillati</taxon>
        <taxon>Actinomycetota</taxon>
        <taxon>Actinomycetes</taxon>
        <taxon>Pseudonocardiales</taxon>
        <taxon>Pseudonocardiaceae</taxon>
        <taxon>Amycolatopsis</taxon>
    </lineage>
</organism>
<evidence type="ECO:0000313" key="2">
    <source>
        <dbReference type="Proteomes" id="UP000286716"/>
    </source>
</evidence>
<sequence length="82" mass="8958">MTAARPQERLIELIADVLEVDPASVTDADGPATLPGWTSLRHLQLIVTLEETYRLSFAYEDVRQVDSVGGLRAVLRAKGVPV</sequence>
<reference evidence="1 2" key="1">
    <citation type="submission" date="2018-05" db="EMBL/GenBank/DDBJ databases">
        <title>Evolution of GPA BGCs.</title>
        <authorList>
            <person name="Waglechner N."/>
            <person name="Wright G.D."/>
        </authorList>
    </citation>
    <scope>NUCLEOTIDE SEQUENCE [LARGE SCALE GENOMIC DNA]</scope>
    <source>
        <strain evidence="1 2">DSM 5908</strain>
    </source>
</reference>
<dbReference type="Gene3D" id="1.10.1200.10">
    <property type="entry name" value="ACP-like"/>
    <property type="match status" value="1"/>
</dbReference>
<dbReference type="InterPro" id="IPR036736">
    <property type="entry name" value="ACP-like_sf"/>
</dbReference>
<dbReference type="Proteomes" id="UP000286716">
    <property type="component" value="Unassembled WGS sequence"/>
</dbReference>